<evidence type="ECO:0000256" key="9">
    <source>
        <dbReference type="ARBA" id="ARBA00022842"/>
    </source>
</evidence>
<dbReference type="Pfam" id="PF02110">
    <property type="entry name" value="HK"/>
    <property type="match status" value="1"/>
</dbReference>
<keyword evidence="5 11" id="KW-0479">Metal-binding</keyword>
<dbReference type="PATRIC" id="fig|1178482.3.peg.2312"/>
<keyword evidence="7 11" id="KW-0418">Kinase</keyword>
<dbReference type="GO" id="GO:0004417">
    <property type="term" value="F:hydroxyethylthiazole kinase activity"/>
    <property type="evidence" value="ECO:0007669"/>
    <property type="project" value="UniProtKB-UniRule"/>
</dbReference>
<dbReference type="GO" id="GO:0000287">
    <property type="term" value="F:magnesium ion binding"/>
    <property type="evidence" value="ECO:0007669"/>
    <property type="project" value="UniProtKB-UniRule"/>
</dbReference>
<feature type="binding site" evidence="11">
    <location>
        <position position="38"/>
    </location>
    <ligand>
        <name>substrate</name>
    </ligand>
</feature>
<keyword evidence="8 11" id="KW-0067">ATP-binding</keyword>
<dbReference type="GO" id="GO:0009228">
    <property type="term" value="P:thiamine biosynthetic process"/>
    <property type="evidence" value="ECO:0007669"/>
    <property type="project" value="UniProtKB-KW"/>
</dbReference>
<protein>
    <recommendedName>
        <fullName evidence="11">Hydroxyethylthiazole kinase</fullName>
        <ecNumber evidence="11">2.7.1.50</ecNumber>
    </recommendedName>
    <alternativeName>
        <fullName evidence="11">4-methyl-5-beta-hydroxyethylthiazole kinase</fullName>
        <shortName evidence="11">TH kinase</shortName>
        <shortName evidence="11">Thz kinase</shortName>
    </alternativeName>
</protein>
<comment type="caution">
    <text evidence="12">The sequence shown here is derived from an EMBL/GenBank/DDBJ whole genome shotgun (WGS) entry which is preliminary data.</text>
</comment>
<dbReference type="EC" id="2.7.1.50" evidence="11"/>
<evidence type="ECO:0000256" key="6">
    <source>
        <dbReference type="ARBA" id="ARBA00022741"/>
    </source>
</evidence>
<dbReference type="NCBIfam" id="TIGR00694">
    <property type="entry name" value="thiM"/>
    <property type="match status" value="1"/>
</dbReference>
<comment type="pathway">
    <text evidence="3 11">Cofactor biosynthesis; thiamine diphosphate biosynthesis; 4-methyl-5-(2-phosphoethyl)-thiazole from 5-(2-hydroxyethyl)-4-methylthiazole: step 1/1.</text>
</comment>
<dbReference type="InterPro" id="IPR029056">
    <property type="entry name" value="Ribokinase-like"/>
</dbReference>
<accession>W1N868</accession>
<dbReference type="GO" id="GO:0009229">
    <property type="term" value="P:thiamine diphosphate biosynthetic process"/>
    <property type="evidence" value="ECO:0007669"/>
    <property type="project" value="UniProtKB-UniRule"/>
</dbReference>
<dbReference type="EMBL" id="AVBC01000034">
    <property type="protein sequence ID" value="ERL51115.1"/>
    <property type="molecule type" value="Genomic_DNA"/>
</dbReference>
<dbReference type="CDD" id="cd01170">
    <property type="entry name" value="THZ_kinase"/>
    <property type="match status" value="1"/>
</dbReference>
<evidence type="ECO:0000313" key="13">
    <source>
        <dbReference type="Proteomes" id="UP000019113"/>
    </source>
</evidence>
<keyword evidence="10 11" id="KW-0784">Thiamine biosynthesis</keyword>
<dbReference type="HAMAP" id="MF_00228">
    <property type="entry name" value="Thz_kinase"/>
    <property type="match status" value="1"/>
</dbReference>
<feature type="binding site" evidence="11">
    <location>
        <position position="159"/>
    </location>
    <ligand>
        <name>ATP</name>
        <dbReference type="ChEBI" id="CHEBI:30616"/>
    </ligand>
</feature>
<comment type="function">
    <text evidence="11">Catalyzes the phosphorylation of the hydroxyl group of 4-methyl-5-beta-hydroxyethylthiazole (THZ).</text>
</comment>
<organism evidence="12 13">
    <name type="scientific">Halomonas huangheensis</name>
    <dbReference type="NCBI Taxonomy" id="1178482"/>
    <lineage>
        <taxon>Bacteria</taxon>
        <taxon>Pseudomonadati</taxon>
        <taxon>Pseudomonadota</taxon>
        <taxon>Gammaproteobacteria</taxon>
        <taxon>Oceanospirillales</taxon>
        <taxon>Halomonadaceae</taxon>
        <taxon>Halomonas</taxon>
    </lineage>
</organism>
<dbReference type="Proteomes" id="UP000019113">
    <property type="component" value="Unassembled WGS sequence"/>
</dbReference>
<dbReference type="AlphaFoldDB" id="W1N868"/>
<comment type="cofactor">
    <cofactor evidence="2 11">
        <name>Mg(2+)</name>
        <dbReference type="ChEBI" id="CHEBI:18420"/>
    </cofactor>
</comment>
<dbReference type="GO" id="GO:0005524">
    <property type="term" value="F:ATP binding"/>
    <property type="evidence" value="ECO:0007669"/>
    <property type="project" value="UniProtKB-UniRule"/>
</dbReference>
<evidence type="ECO:0000256" key="4">
    <source>
        <dbReference type="ARBA" id="ARBA00022679"/>
    </source>
</evidence>
<gene>
    <name evidence="11" type="primary">thiM</name>
    <name evidence="12" type="ORF">BJB45_19280</name>
</gene>
<dbReference type="SUPFAM" id="SSF53613">
    <property type="entry name" value="Ribokinase-like"/>
    <property type="match status" value="1"/>
</dbReference>
<comment type="similarity">
    <text evidence="11">Belongs to the Thz kinase family.</text>
</comment>
<feature type="binding site" evidence="11">
    <location>
        <position position="113"/>
    </location>
    <ligand>
        <name>ATP</name>
        <dbReference type="ChEBI" id="CHEBI:30616"/>
    </ligand>
</feature>
<dbReference type="NCBIfam" id="NF006830">
    <property type="entry name" value="PRK09355.1"/>
    <property type="match status" value="1"/>
</dbReference>
<evidence type="ECO:0000256" key="11">
    <source>
        <dbReference type="HAMAP-Rule" id="MF_00228"/>
    </source>
</evidence>
<evidence type="ECO:0000256" key="7">
    <source>
        <dbReference type="ARBA" id="ARBA00022777"/>
    </source>
</evidence>
<keyword evidence="4 11" id="KW-0808">Transferase</keyword>
<comment type="catalytic activity">
    <reaction evidence="1 11">
        <text>5-(2-hydroxyethyl)-4-methylthiazole + ATP = 4-methyl-5-(2-phosphooxyethyl)-thiazole + ADP + H(+)</text>
        <dbReference type="Rhea" id="RHEA:24212"/>
        <dbReference type="ChEBI" id="CHEBI:15378"/>
        <dbReference type="ChEBI" id="CHEBI:17957"/>
        <dbReference type="ChEBI" id="CHEBI:30616"/>
        <dbReference type="ChEBI" id="CHEBI:58296"/>
        <dbReference type="ChEBI" id="CHEBI:456216"/>
        <dbReference type="EC" id="2.7.1.50"/>
    </reaction>
</comment>
<evidence type="ECO:0000256" key="10">
    <source>
        <dbReference type="ARBA" id="ARBA00022977"/>
    </source>
</evidence>
<evidence type="ECO:0000256" key="3">
    <source>
        <dbReference type="ARBA" id="ARBA00004868"/>
    </source>
</evidence>
<dbReference type="PRINTS" id="PR01099">
    <property type="entry name" value="HYETHTZKNASE"/>
</dbReference>
<evidence type="ECO:0000313" key="12">
    <source>
        <dbReference type="EMBL" id="ERL51115.1"/>
    </source>
</evidence>
<dbReference type="eggNOG" id="COG2145">
    <property type="taxonomic scope" value="Bacteria"/>
</dbReference>
<dbReference type="InterPro" id="IPR000417">
    <property type="entry name" value="Hyethyz_kinase"/>
</dbReference>
<comment type="caution">
    <text evidence="11">Lacks conserved residue(s) required for the propagation of feature annotation.</text>
</comment>
<keyword evidence="6 11" id="KW-0547">Nucleotide-binding</keyword>
<proteinExistence type="inferred from homology"/>
<evidence type="ECO:0000256" key="8">
    <source>
        <dbReference type="ARBA" id="ARBA00022840"/>
    </source>
</evidence>
<dbReference type="PIRSF" id="PIRSF000513">
    <property type="entry name" value="Thz_kinase"/>
    <property type="match status" value="1"/>
</dbReference>
<sequence>MRLEQLRHTTPLIHNITNYVAMNSMANILLALGASPAMVHAREEVAEFASIAHALTINIGTLSADWLEAMQQAARSATQHGKPWVFDPVAVGATQYRQQAGRLLIAERPSVIRGNASEILALAQQASTGRGVDSTAASDAARDAASELARATGAVVAVTGEIDLVTDGKRLARIHGGHPMMPRVTTLGCSLTGVVAAFIATSEDTFLATCAALACYAEAGRIAGAASSGPGSFSSAFLDALYQLDAGSLPPVEITHVE</sequence>
<reference evidence="12 13" key="1">
    <citation type="submission" date="2013-08" db="EMBL/GenBank/DDBJ databases">
        <title>draft genome of Halomonas huanghegensis, strain BJGMM-B45T.</title>
        <authorList>
            <person name="Miao C."/>
            <person name="Wan Y."/>
            <person name="Jin W."/>
        </authorList>
    </citation>
    <scope>NUCLEOTIDE SEQUENCE [LARGE SCALE GENOMIC DNA]</scope>
    <source>
        <strain evidence="12 13">BJGMM-B45</strain>
    </source>
</reference>
<dbReference type="STRING" id="1178482.AR456_19455"/>
<name>W1N868_9GAMM</name>
<keyword evidence="13" id="KW-1185">Reference proteome</keyword>
<evidence type="ECO:0000256" key="5">
    <source>
        <dbReference type="ARBA" id="ARBA00022723"/>
    </source>
</evidence>
<dbReference type="UniPathway" id="UPA00060">
    <property type="reaction ID" value="UER00139"/>
</dbReference>
<dbReference type="Gene3D" id="3.40.1190.20">
    <property type="match status" value="1"/>
</dbReference>
<keyword evidence="9 11" id="KW-0460">Magnesium</keyword>
<evidence type="ECO:0000256" key="1">
    <source>
        <dbReference type="ARBA" id="ARBA00001771"/>
    </source>
</evidence>
<evidence type="ECO:0000256" key="2">
    <source>
        <dbReference type="ARBA" id="ARBA00001946"/>
    </source>
</evidence>